<sequence>MKYHSINLGKEIILGKRKLIRVSSSLLIRMFLFSTVPADDFSIKEFTD</sequence>
<reference evidence="1" key="1">
    <citation type="submission" date="2018-02" db="EMBL/GenBank/DDBJ databases">
        <title>Rhizophora mucronata_Transcriptome.</title>
        <authorList>
            <person name="Meera S.P."/>
            <person name="Sreeshan A."/>
            <person name="Augustine A."/>
        </authorList>
    </citation>
    <scope>NUCLEOTIDE SEQUENCE</scope>
    <source>
        <tissue evidence="1">Leaf</tissue>
    </source>
</reference>
<name>A0A2P2QUB2_RHIMU</name>
<dbReference type="AlphaFoldDB" id="A0A2P2QUB2"/>
<accession>A0A2P2QUB2</accession>
<organism evidence="1">
    <name type="scientific">Rhizophora mucronata</name>
    <name type="common">Asiatic mangrove</name>
    <dbReference type="NCBI Taxonomy" id="61149"/>
    <lineage>
        <taxon>Eukaryota</taxon>
        <taxon>Viridiplantae</taxon>
        <taxon>Streptophyta</taxon>
        <taxon>Embryophyta</taxon>
        <taxon>Tracheophyta</taxon>
        <taxon>Spermatophyta</taxon>
        <taxon>Magnoliopsida</taxon>
        <taxon>eudicotyledons</taxon>
        <taxon>Gunneridae</taxon>
        <taxon>Pentapetalae</taxon>
        <taxon>rosids</taxon>
        <taxon>fabids</taxon>
        <taxon>Malpighiales</taxon>
        <taxon>Rhizophoraceae</taxon>
        <taxon>Rhizophora</taxon>
    </lineage>
</organism>
<evidence type="ECO:0000313" key="1">
    <source>
        <dbReference type="EMBL" id="MBX70461.1"/>
    </source>
</evidence>
<dbReference type="EMBL" id="GGEC01089977">
    <property type="protein sequence ID" value="MBX70461.1"/>
    <property type="molecule type" value="Transcribed_RNA"/>
</dbReference>
<protein>
    <submittedName>
        <fullName evidence="1">Uncharacterized protein</fullName>
    </submittedName>
</protein>
<proteinExistence type="predicted"/>